<name>A0ABS9Z613_9HYPH</name>
<dbReference type="Proteomes" id="UP001139104">
    <property type="component" value="Unassembled WGS sequence"/>
</dbReference>
<gene>
    <name evidence="1" type="ORF">K2U94_10080</name>
</gene>
<accession>A0ABS9Z613</accession>
<dbReference type="RefSeq" id="WP_243067079.1">
    <property type="nucleotide sequence ID" value="NZ_JAIVFK010000043.1"/>
</dbReference>
<organism evidence="1 2">
    <name type="scientific">Candidatus Rhodoblastus alkanivorans</name>
    <dbReference type="NCBI Taxonomy" id="2954117"/>
    <lineage>
        <taxon>Bacteria</taxon>
        <taxon>Pseudomonadati</taxon>
        <taxon>Pseudomonadota</taxon>
        <taxon>Alphaproteobacteria</taxon>
        <taxon>Hyphomicrobiales</taxon>
        <taxon>Rhodoblastaceae</taxon>
        <taxon>Rhodoblastus</taxon>
    </lineage>
</organism>
<dbReference type="EMBL" id="JAIVFP010000001">
    <property type="protein sequence ID" value="MCI4683110.1"/>
    <property type="molecule type" value="Genomic_DNA"/>
</dbReference>
<proteinExistence type="predicted"/>
<sequence length="88" mass="9104">MNENRGGPPAAVFFPAAGGGVLSPLLVGAREKNAKVAAACRTSPQVFPAAGVRHGVVSRRQRADRSVSYTFLASPEAAGGVIEQKSER</sequence>
<comment type="caution">
    <text evidence="1">The sequence shown here is derived from an EMBL/GenBank/DDBJ whole genome shotgun (WGS) entry which is preliminary data.</text>
</comment>
<keyword evidence="2" id="KW-1185">Reference proteome</keyword>
<reference evidence="1" key="1">
    <citation type="journal article" date="2022" name="ISME J.">
        <title>Identification of active gaseous-alkane degraders at natural gas seeps.</title>
        <authorList>
            <person name="Farhan Ul Haque M."/>
            <person name="Hernandez M."/>
            <person name="Crombie A.T."/>
            <person name="Murrell J.C."/>
        </authorList>
    </citation>
    <scope>NUCLEOTIDE SEQUENCE</scope>
    <source>
        <strain evidence="1">PC2</strain>
    </source>
</reference>
<evidence type="ECO:0000313" key="1">
    <source>
        <dbReference type="EMBL" id="MCI4683110.1"/>
    </source>
</evidence>
<evidence type="ECO:0000313" key="2">
    <source>
        <dbReference type="Proteomes" id="UP001139104"/>
    </source>
</evidence>
<protein>
    <submittedName>
        <fullName evidence="1">Uncharacterized protein</fullName>
    </submittedName>
</protein>